<dbReference type="OrthoDB" id="3176171at2759"/>
<feature type="domain" description="Kinesin motor" evidence="9">
    <location>
        <begin position="8"/>
        <end position="445"/>
    </location>
</feature>
<feature type="binding site" evidence="6">
    <location>
        <begin position="114"/>
        <end position="121"/>
    </location>
    <ligand>
        <name>ATP</name>
        <dbReference type="ChEBI" id="CHEBI:30616"/>
    </ligand>
</feature>
<keyword evidence="2" id="KW-0963">Cytoplasm</keyword>
<evidence type="ECO:0000256" key="6">
    <source>
        <dbReference type="PROSITE-ProRule" id="PRU00283"/>
    </source>
</evidence>
<sequence length="1986" mass="218397">MAPAATTSVQVALRIRPTTSQDAISIPARFQRTVIHATSSNSVSVDATNPAPGGAGGAQAQQPPATAAPGKKQSFNFDTVLPQTTTQHELYMSTARPLIERFVEGFNCTILAYGQTSSGKTYSMTGVDLDGDPSDPNNGMGIIPRSIAEIFSRAKALKEQRGAGWNWSIKGSFIEIYNEDLIDLLVGDAGGARREVQIREDKEGNIMWSGLREVEVKSVKEVMNLIRTGSSLRRTNETDMNAQSSRSHAIFSLTMTQRKYAGSGNPARSMSPTPAGGQSRIARPGSVSMQNSRVGSPTFGRPQTPSFAAAMGRGGMRPGSSLGHRPGTPEDDGPGEWSTIVSKFHFVDLAGSERLKRTAAAGERAKEGISINGGLLALGNVISALGDPKKGITHVPYRDSKLTRLLQDSLGGNAHTLMIACVSPAEWNAGETINTLKYANRARNIKNKAEIREKEEGWDDVEWLQNMVTRLRKEVKAIKDGTPMPSEASGPSTEKDGVANKKVLAQVVELQENYQELRERYVERTEELTRLRRELGETHRGSGGSAGGMGKYEEIVGPVIEEYEKTISAIEAELKLNRTALRHTNELVSEKEEEFIALSERHAKTASYVEELRSRIARLTEREASTESYIHDLEEKIKAVDDSTSNSSSTVAELRKEINRYKDSESHSTQYIAELESRLARSDESVLELRATVEALERDAETRRNEVHVLQARLEALKTDGEGWRSELEARERKVADLEKQLLSWEERRREAGIDRERLGDLMNGVEKAKNELEHNIARVREASTHEEGGAPSAALQDQLVSLQQTHTATLADLSTVSAKYRDALREISELAEQISAAKLNESTADVDPMDSSPEDTPSRSRRGTVSSARAREGSDGSTTPSRRRFFRQAASTESLHARSLSQSQSLSQELLSARSSKPSSGRSLTSPNSSADLRASPSRTASPPLRVPPVPPVPLSLHINHSERSVESLEKEIMRLQEVLNDREAEISTLEENLREKNNIPRPVTPLASGFVAVPEDLRNSALSPSTMSQFNDIRMAVAGNGDAMPPAEAAESLGRLDELMRSMAQKESTHREVVDDLNAQLKVVRRQHDELTALSRDQALNMSNELEGLRDQLRSSDEKHQAALSSMEALKAREAELVAERDAAEKSHAAVVERLRQEHEQEMRTKGAEMDALLLRMKENETQLVQFRDQLADASAALRKTQEDHEAAFGKLRAEHEAEIQRRVDEASQLLAQTKDEHEKKFATLAADHSRQLEARDADAKESQIRLQAAHDETVRKLSSEHASALSRVEADGASQLERLRNEQAAEMQRLEAAREGLLSDSNESQLQAMRQLEEAHAAAIRSKTEALAEDLEKVKTEHARVLASKEDDHSTALQQLAEQHAATVAKIEAARTEDVRRLQASLDSAREEHAAASSKLKAEAEEALQNGKRQQASVIEEFTRDHEASIAALRSEHSSSLASLKLVHDQAVTAAEERRSKEVEDLKTAHAATIAELSTRAADDKAALQTAALAKEEELRKQQAAAIEELLAAHQAKLADVQQQHAQEVLSLKAEHRAALAAAEDALNLAESKHAAALEEARTSAERVLSEERDHQVEMLTELDSIHSRERDTLKKDLDLLQQDNAKLTGELAASKSLADSTALSLSEKAAMHTTLLEEKSSHIVTLEADLASVRQEHSAFASEIAKLKEQLQLSLAEQAKHESLAKEAVDLRAQLAETRGDIQRFKGEVDTLQTEKSRQDVLLKDLQAQIALQANARASPSIDRAANFARANASSSRLPPLTPPPSVPPPPVPTELPPLPNGDRQAARSAVARSSDSSRGSVPDSPGGTNSTGATSLPSTINGHTDTKVLALLEEKDQTIEEQETMIRTLNKQLSHCEGDLQAHMDLVATLETSLSDSERNLRKARMQATEMAKERDLLKTQVESLRSEIAESKNEMATMRRSVVEEKLTLENRLDEERRAKERARAQLDARMEELQRRKSKFICM</sequence>
<feature type="compositionally biased region" description="Low complexity" evidence="8">
    <location>
        <begin position="898"/>
        <end position="927"/>
    </location>
</feature>
<feature type="compositionally biased region" description="Polar residues" evidence="8">
    <location>
        <begin position="287"/>
        <end position="306"/>
    </location>
</feature>
<dbReference type="GO" id="GO:0051231">
    <property type="term" value="P:spindle elongation"/>
    <property type="evidence" value="ECO:0007669"/>
    <property type="project" value="TreeGrafter"/>
</dbReference>
<dbReference type="InterPro" id="IPR036961">
    <property type="entry name" value="Kinesin_motor_dom_sf"/>
</dbReference>
<evidence type="ECO:0000256" key="8">
    <source>
        <dbReference type="SAM" id="MobiDB-lite"/>
    </source>
</evidence>
<keyword evidence="3 6" id="KW-0547">Nucleotide-binding</keyword>
<dbReference type="GO" id="GO:0003777">
    <property type="term" value="F:microtubule motor activity"/>
    <property type="evidence" value="ECO:0007669"/>
    <property type="project" value="InterPro"/>
</dbReference>
<feature type="compositionally biased region" description="Low complexity" evidence="8">
    <location>
        <begin position="1807"/>
        <end position="1828"/>
    </location>
</feature>
<dbReference type="PANTHER" id="PTHR47969">
    <property type="entry name" value="CHROMOSOME-ASSOCIATED KINESIN KIF4A-RELATED"/>
    <property type="match status" value="1"/>
</dbReference>
<evidence type="ECO:0000256" key="5">
    <source>
        <dbReference type="ARBA" id="ARBA00023054"/>
    </source>
</evidence>
<dbReference type="Pfam" id="PF00225">
    <property type="entry name" value="Kinesin"/>
    <property type="match status" value="2"/>
</dbReference>
<feature type="compositionally biased region" description="Pro residues" evidence="8">
    <location>
        <begin position="1780"/>
        <end position="1800"/>
    </location>
</feature>
<feature type="coiled-coil region" evidence="7">
    <location>
        <begin position="500"/>
        <end position="534"/>
    </location>
</feature>
<evidence type="ECO:0000256" key="4">
    <source>
        <dbReference type="ARBA" id="ARBA00022840"/>
    </source>
</evidence>
<evidence type="ECO:0000256" key="7">
    <source>
        <dbReference type="SAM" id="Coils"/>
    </source>
</evidence>
<dbReference type="EMBL" id="KV425946">
    <property type="protein sequence ID" value="KZV96176.1"/>
    <property type="molecule type" value="Genomic_DNA"/>
</dbReference>
<keyword evidence="11" id="KW-1185">Reference proteome</keyword>
<evidence type="ECO:0000256" key="2">
    <source>
        <dbReference type="ARBA" id="ARBA00022490"/>
    </source>
</evidence>
<accession>A0A165KDM4</accession>
<dbReference type="PROSITE" id="PS00411">
    <property type="entry name" value="KINESIN_MOTOR_1"/>
    <property type="match status" value="1"/>
</dbReference>
<organism evidence="10 11">
    <name type="scientific">Exidia glandulosa HHB12029</name>
    <dbReference type="NCBI Taxonomy" id="1314781"/>
    <lineage>
        <taxon>Eukaryota</taxon>
        <taxon>Fungi</taxon>
        <taxon>Dikarya</taxon>
        <taxon>Basidiomycota</taxon>
        <taxon>Agaricomycotina</taxon>
        <taxon>Agaricomycetes</taxon>
        <taxon>Auriculariales</taxon>
        <taxon>Exidiaceae</taxon>
        <taxon>Exidia</taxon>
    </lineage>
</organism>
<dbReference type="InterPro" id="IPR027640">
    <property type="entry name" value="Kinesin-like_fam"/>
</dbReference>
<dbReference type="PANTHER" id="PTHR47969:SF15">
    <property type="entry name" value="CHROMOSOME-ASSOCIATED KINESIN KIF4A-RELATED"/>
    <property type="match status" value="1"/>
</dbReference>
<dbReference type="Gene3D" id="1.10.287.1490">
    <property type="match status" value="2"/>
</dbReference>
<feature type="coiled-coil region" evidence="7">
    <location>
        <begin position="960"/>
        <end position="1001"/>
    </location>
</feature>
<feature type="compositionally biased region" description="Low complexity" evidence="8">
    <location>
        <begin position="58"/>
        <end position="70"/>
    </location>
</feature>
<evidence type="ECO:0000256" key="3">
    <source>
        <dbReference type="ARBA" id="ARBA00022741"/>
    </source>
</evidence>
<feature type="region of interest" description="Disordered" evidence="8">
    <location>
        <begin position="840"/>
        <end position="950"/>
    </location>
</feature>
<evidence type="ECO:0000256" key="1">
    <source>
        <dbReference type="ARBA" id="ARBA00004496"/>
    </source>
</evidence>
<dbReference type="InParanoid" id="A0A165KDM4"/>
<dbReference type="STRING" id="1314781.A0A165KDM4"/>
<feature type="coiled-coil region" evidence="7">
    <location>
        <begin position="1512"/>
        <end position="1579"/>
    </location>
</feature>
<feature type="region of interest" description="Disordered" evidence="8">
    <location>
        <begin position="41"/>
        <end position="73"/>
    </location>
</feature>
<dbReference type="FunCoup" id="A0A165KDM4">
    <property type="interactions" value="244"/>
</dbReference>
<dbReference type="PRINTS" id="PR00380">
    <property type="entry name" value="KINESINHEAVY"/>
</dbReference>
<feature type="compositionally biased region" description="Polar residues" evidence="8">
    <location>
        <begin position="1829"/>
        <end position="1843"/>
    </location>
</feature>
<dbReference type="GO" id="GO:0005875">
    <property type="term" value="C:microtubule associated complex"/>
    <property type="evidence" value="ECO:0007669"/>
    <property type="project" value="TreeGrafter"/>
</dbReference>
<dbReference type="InterPro" id="IPR019821">
    <property type="entry name" value="Kinesin_motor_CS"/>
</dbReference>
<proteinExistence type="inferred from homology"/>
<evidence type="ECO:0000259" key="9">
    <source>
        <dbReference type="PROSITE" id="PS50067"/>
    </source>
</evidence>
<keyword evidence="4 6" id="KW-0067">ATP-binding</keyword>
<feature type="coiled-coil region" evidence="7">
    <location>
        <begin position="1853"/>
        <end position="1979"/>
    </location>
</feature>
<feature type="compositionally biased region" description="Polar residues" evidence="8">
    <location>
        <begin position="928"/>
        <end position="942"/>
    </location>
</feature>
<dbReference type="InterPro" id="IPR001752">
    <property type="entry name" value="Kinesin_motor_dom"/>
</dbReference>
<evidence type="ECO:0000313" key="10">
    <source>
        <dbReference type="EMBL" id="KZV96176.1"/>
    </source>
</evidence>
<dbReference type="GO" id="GO:0007052">
    <property type="term" value="P:mitotic spindle organization"/>
    <property type="evidence" value="ECO:0007669"/>
    <property type="project" value="TreeGrafter"/>
</dbReference>
<protein>
    <submittedName>
        <fullName evidence="10">Kinesin</fullName>
    </submittedName>
</protein>
<dbReference type="GO" id="GO:0005737">
    <property type="term" value="C:cytoplasm"/>
    <property type="evidence" value="ECO:0007669"/>
    <property type="project" value="UniProtKB-SubCell"/>
</dbReference>
<feature type="region of interest" description="Disordered" evidence="8">
    <location>
        <begin position="1412"/>
        <end position="1431"/>
    </location>
</feature>
<keyword evidence="6" id="KW-0505">Motor protein</keyword>
<dbReference type="SUPFAM" id="SSF52540">
    <property type="entry name" value="P-loop containing nucleoside triphosphate hydrolases"/>
    <property type="match status" value="1"/>
</dbReference>
<feature type="coiled-coil region" evidence="7">
    <location>
        <begin position="1296"/>
        <end position="1352"/>
    </location>
</feature>
<dbReference type="GO" id="GO:0005524">
    <property type="term" value="F:ATP binding"/>
    <property type="evidence" value="ECO:0007669"/>
    <property type="project" value="UniProtKB-UniRule"/>
</dbReference>
<feature type="region of interest" description="Disordered" evidence="8">
    <location>
        <begin position="260"/>
        <end position="337"/>
    </location>
</feature>
<dbReference type="InterPro" id="IPR027417">
    <property type="entry name" value="P-loop_NTPase"/>
</dbReference>
<evidence type="ECO:0000313" key="11">
    <source>
        <dbReference type="Proteomes" id="UP000077266"/>
    </source>
</evidence>
<feature type="coiled-coil region" evidence="7">
    <location>
        <begin position="1656"/>
        <end position="1749"/>
    </location>
</feature>
<dbReference type="PROSITE" id="PS50067">
    <property type="entry name" value="KINESIN_MOTOR_2"/>
    <property type="match status" value="1"/>
</dbReference>
<keyword evidence="5 7" id="KW-0175">Coiled coil</keyword>
<reference evidence="10 11" key="1">
    <citation type="journal article" date="2016" name="Mol. Biol. Evol.">
        <title>Comparative Genomics of Early-Diverging Mushroom-Forming Fungi Provides Insights into the Origins of Lignocellulose Decay Capabilities.</title>
        <authorList>
            <person name="Nagy L.G."/>
            <person name="Riley R."/>
            <person name="Tritt A."/>
            <person name="Adam C."/>
            <person name="Daum C."/>
            <person name="Floudas D."/>
            <person name="Sun H."/>
            <person name="Yadav J.S."/>
            <person name="Pangilinan J."/>
            <person name="Larsson K.H."/>
            <person name="Matsuura K."/>
            <person name="Barry K."/>
            <person name="Labutti K."/>
            <person name="Kuo R."/>
            <person name="Ohm R.A."/>
            <person name="Bhattacharya S.S."/>
            <person name="Shirouzu T."/>
            <person name="Yoshinaga Y."/>
            <person name="Martin F.M."/>
            <person name="Grigoriev I.V."/>
            <person name="Hibbett D.S."/>
        </authorList>
    </citation>
    <scope>NUCLEOTIDE SEQUENCE [LARGE SCALE GENOMIC DNA]</scope>
    <source>
        <strain evidence="10 11">HHB12029</strain>
    </source>
</reference>
<feature type="coiled-coil region" evidence="7">
    <location>
        <begin position="1076"/>
        <end position="1239"/>
    </location>
</feature>
<dbReference type="Gene3D" id="3.40.850.10">
    <property type="entry name" value="Kinesin motor domain"/>
    <property type="match status" value="1"/>
</dbReference>
<comment type="similarity">
    <text evidence="6">Belongs to the TRAFAC class myosin-kinesin ATPase superfamily. Kinesin family.</text>
</comment>
<dbReference type="Proteomes" id="UP000077266">
    <property type="component" value="Unassembled WGS sequence"/>
</dbReference>
<gene>
    <name evidence="10" type="ORF">EXIGLDRAFT_643431</name>
</gene>
<dbReference type="GO" id="GO:0007018">
    <property type="term" value="P:microtubule-based movement"/>
    <property type="evidence" value="ECO:0007669"/>
    <property type="project" value="InterPro"/>
</dbReference>
<dbReference type="SMART" id="SM00129">
    <property type="entry name" value="KISc"/>
    <property type="match status" value="1"/>
</dbReference>
<feature type="region of interest" description="Disordered" evidence="8">
    <location>
        <begin position="1771"/>
        <end position="1843"/>
    </location>
</feature>
<feature type="coiled-coil region" evidence="7">
    <location>
        <begin position="672"/>
        <end position="783"/>
    </location>
</feature>
<dbReference type="GO" id="GO:0008017">
    <property type="term" value="F:microtubule binding"/>
    <property type="evidence" value="ECO:0007669"/>
    <property type="project" value="InterPro"/>
</dbReference>
<comment type="subcellular location">
    <subcellularLocation>
        <location evidence="1">Cytoplasm</location>
    </subcellularLocation>
</comment>
<feature type="compositionally biased region" description="Basic and acidic residues" evidence="8">
    <location>
        <begin position="1412"/>
        <end position="1423"/>
    </location>
</feature>
<name>A0A165KDM4_EXIGL</name>